<comment type="caution">
    <text evidence="1">The sequence shown here is derived from an EMBL/GenBank/DDBJ whole genome shotgun (WGS) entry which is preliminary data.</text>
</comment>
<reference evidence="1 2" key="1">
    <citation type="submission" date="2013-11" db="EMBL/GenBank/DDBJ databases">
        <title>The Genome Sequence of Phytophthora parasitica P1976.</title>
        <authorList>
            <consortium name="The Broad Institute Genomics Platform"/>
            <person name="Russ C."/>
            <person name="Tyler B."/>
            <person name="Panabieres F."/>
            <person name="Shan W."/>
            <person name="Tripathy S."/>
            <person name="Grunwald N."/>
            <person name="Machado M."/>
            <person name="Johnson C.S."/>
            <person name="Walker B."/>
            <person name="Young S."/>
            <person name="Zeng Q."/>
            <person name="Gargeya S."/>
            <person name="Fitzgerald M."/>
            <person name="Haas B."/>
            <person name="Abouelleil A."/>
            <person name="Allen A.W."/>
            <person name="Alvarado L."/>
            <person name="Arachchi H.M."/>
            <person name="Berlin A.M."/>
            <person name="Chapman S.B."/>
            <person name="Gainer-Dewar J."/>
            <person name="Goldberg J."/>
            <person name="Griggs A."/>
            <person name="Gujja S."/>
            <person name="Hansen M."/>
            <person name="Howarth C."/>
            <person name="Imamovic A."/>
            <person name="Ireland A."/>
            <person name="Larimer J."/>
            <person name="McCowan C."/>
            <person name="Murphy C."/>
            <person name="Pearson M."/>
            <person name="Poon T.W."/>
            <person name="Priest M."/>
            <person name="Roberts A."/>
            <person name="Saif S."/>
            <person name="Shea T."/>
            <person name="Sisk P."/>
            <person name="Sykes S."/>
            <person name="Wortman J."/>
            <person name="Nusbaum C."/>
            <person name="Birren B."/>
        </authorList>
    </citation>
    <scope>NUCLEOTIDE SEQUENCE [LARGE SCALE GENOMIC DNA]</scope>
    <source>
        <strain evidence="1 2">P1976</strain>
    </source>
</reference>
<gene>
    <name evidence="1" type="ORF">F444_23041</name>
</gene>
<organism evidence="1 2">
    <name type="scientific">Phytophthora nicotianae P1976</name>
    <dbReference type="NCBI Taxonomy" id="1317066"/>
    <lineage>
        <taxon>Eukaryota</taxon>
        <taxon>Sar</taxon>
        <taxon>Stramenopiles</taxon>
        <taxon>Oomycota</taxon>
        <taxon>Peronosporomycetes</taxon>
        <taxon>Peronosporales</taxon>
        <taxon>Peronosporaceae</taxon>
        <taxon>Phytophthora</taxon>
    </lineage>
</organism>
<dbReference type="Gene3D" id="2.10.230.10">
    <property type="entry name" value="Heat shock protein DnaJ, cysteine-rich domain"/>
    <property type="match status" value="1"/>
</dbReference>
<evidence type="ECO:0000313" key="1">
    <source>
        <dbReference type="EMBL" id="ETO58577.1"/>
    </source>
</evidence>
<dbReference type="AlphaFoldDB" id="A0A080YW16"/>
<proteinExistence type="predicted"/>
<accession>A0A080YW16</accession>
<dbReference type="SUPFAM" id="SSF57938">
    <property type="entry name" value="DnaJ/Hsp40 cysteine-rich domain"/>
    <property type="match status" value="1"/>
</dbReference>
<name>A0A080YW16_PHYNI</name>
<sequence length="136" mass="15131">RSEESATTNRPQRLFVAILAVANRIVHSRIPVRADAKHAMSWSSTPSANAGMNWLGYSSREELEASGILDKWAQKQQQTNLLPPRHSSIQLCSRCQGHRIEKIVYNSMVLEQNCSQCDGEGVIPPQQTSPMRTTSA</sequence>
<feature type="non-terminal residue" evidence="1">
    <location>
        <position position="1"/>
    </location>
</feature>
<dbReference type="OrthoDB" id="70058at2759"/>
<evidence type="ECO:0000313" key="2">
    <source>
        <dbReference type="Proteomes" id="UP000028582"/>
    </source>
</evidence>
<dbReference type="InterPro" id="IPR036410">
    <property type="entry name" value="HSP_DnaJ_Cys-rich_dom_sf"/>
</dbReference>
<dbReference type="EMBL" id="ANJA01005049">
    <property type="protein sequence ID" value="ETO58577.1"/>
    <property type="molecule type" value="Genomic_DNA"/>
</dbReference>
<protein>
    <submittedName>
        <fullName evidence="1">Uncharacterized protein</fullName>
    </submittedName>
</protein>
<dbReference type="Proteomes" id="UP000028582">
    <property type="component" value="Unassembled WGS sequence"/>
</dbReference>